<evidence type="ECO:0000256" key="4">
    <source>
        <dbReference type="PROSITE-ProRule" id="PRU00134"/>
    </source>
</evidence>
<dbReference type="EMBL" id="JBBXMP010000003">
    <property type="protein sequence ID" value="KAL0071577.1"/>
    <property type="molecule type" value="Genomic_DNA"/>
</dbReference>
<evidence type="ECO:0000313" key="6">
    <source>
        <dbReference type="EMBL" id="KAL0071577.1"/>
    </source>
</evidence>
<dbReference type="InterPro" id="IPR002893">
    <property type="entry name" value="Znf_MYND"/>
</dbReference>
<evidence type="ECO:0000313" key="7">
    <source>
        <dbReference type="Proteomes" id="UP001437256"/>
    </source>
</evidence>
<dbReference type="SUPFAM" id="SSF144232">
    <property type="entry name" value="HIT/MYND zinc finger-like"/>
    <property type="match status" value="1"/>
</dbReference>
<keyword evidence="2 4" id="KW-0863">Zinc-finger</keyword>
<dbReference type="Gene3D" id="6.10.140.2220">
    <property type="match status" value="1"/>
</dbReference>
<protein>
    <recommendedName>
        <fullName evidence="5">MYND-type domain-containing protein</fullName>
    </recommendedName>
</protein>
<sequence>MLESTSHTITKKDVLGRLPSRMLNIKWPQHMSVEQWCYARMDPSSPLRGLATAGVASCTVVILHCPKTQRTILSHSPNFLQMNTFVPMIKWAVGGDGQNDIPTERLGWRYGFATPSTRHSGVVLEAVVFRGKMYGTPAAKDYGHDGWISDFRELCSDIEKSQSLKINVVDDPRILHTSAIAVEKGSGRLTLFDMGNSFGGHTIGAISESATSFRDTSPQVLTRNLFVGNFWYVQQQTFDIHLQYDVDRTLPGIPLPDQAREIIRSVQLGEPESFRVDMLRKFGHPDWISGAGGGTTIAALSRKLLDDLGRFGMPCETCLKPGTSKCSRCRGAWYCGAAHQGEDWKAHKSWCKGHTLN</sequence>
<organism evidence="6 7">
    <name type="scientific">Marasmius tenuissimus</name>
    <dbReference type="NCBI Taxonomy" id="585030"/>
    <lineage>
        <taxon>Eukaryota</taxon>
        <taxon>Fungi</taxon>
        <taxon>Dikarya</taxon>
        <taxon>Basidiomycota</taxon>
        <taxon>Agaricomycotina</taxon>
        <taxon>Agaricomycetes</taxon>
        <taxon>Agaricomycetidae</taxon>
        <taxon>Agaricales</taxon>
        <taxon>Marasmiineae</taxon>
        <taxon>Marasmiaceae</taxon>
        <taxon>Marasmius</taxon>
    </lineage>
</organism>
<dbReference type="PROSITE" id="PS50865">
    <property type="entry name" value="ZF_MYND_2"/>
    <property type="match status" value="1"/>
</dbReference>
<evidence type="ECO:0000256" key="3">
    <source>
        <dbReference type="ARBA" id="ARBA00022833"/>
    </source>
</evidence>
<reference evidence="6 7" key="1">
    <citation type="submission" date="2024-05" db="EMBL/GenBank/DDBJ databases">
        <title>A draft genome resource for the thread blight pathogen Marasmius tenuissimus strain MS-2.</title>
        <authorList>
            <person name="Yulfo-Soto G.E."/>
            <person name="Baruah I.K."/>
            <person name="Amoako-Attah I."/>
            <person name="Bukari Y."/>
            <person name="Meinhardt L.W."/>
            <person name="Bailey B.A."/>
            <person name="Cohen S.P."/>
        </authorList>
    </citation>
    <scope>NUCLEOTIDE SEQUENCE [LARGE SCALE GENOMIC DNA]</scope>
    <source>
        <strain evidence="6 7">MS-2</strain>
    </source>
</reference>
<dbReference type="Pfam" id="PF01753">
    <property type="entry name" value="zf-MYND"/>
    <property type="match status" value="1"/>
</dbReference>
<accession>A0ABR3AG63</accession>
<keyword evidence="7" id="KW-1185">Reference proteome</keyword>
<dbReference type="PROSITE" id="PS01360">
    <property type="entry name" value="ZF_MYND_1"/>
    <property type="match status" value="1"/>
</dbReference>
<evidence type="ECO:0000256" key="1">
    <source>
        <dbReference type="ARBA" id="ARBA00022723"/>
    </source>
</evidence>
<evidence type="ECO:0000259" key="5">
    <source>
        <dbReference type="PROSITE" id="PS50865"/>
    </source>
</evidence>
<name>A0ABR3AG63_9AGAR</name>
<keyword evidence="1" id="KW-0479">Metal-binding</keyword>
<proteinExistence type="predicted"/>
<keyword evidence="3" id="KW-0862">Zinc</keyword>
<gene>
    <name evidence="6" type="ORF">AAF712_001434</name>
</gene>
<comment type="caution">
    <text evidence="6">The sequence shown here is derived from an EMBL/GenBank/DDBJ whole genome shotgun (WGS) entry which is preliminary data.</text>
</comment>
<feature type="domain" description="MYND-type" evidence="5">
    <location>
        <begin position="315"/>
        <end position="351"/>
    </location>
</feature>
<dbReference type="Proteomes" id="UP001437256">
    <property type="component" value="Unassembled WGS sequence"/>
</dbReference>
<evidence type="ECO:0000256" key="2">
    <source>
        <dbReference type="ARBA" id="ARBA00022771"/>
    </source>
</evidence>